<keyword evidence="6" id="KW-1185">Reference proteome</keyword>
<dbReference type="SUPFAM" id="SSF82866">
    <property type="entry name" value="Multidrug efflux transporter AcrB transmembrane domain"/>
    <property type="match status" value="1"/>
</dbReference>
<name>A0A183UDY4_TOXCA</name>
<evidence type="ECO:0000256" key="1">
    <source>
        <dbReference type="ARBA" id="ARBA00005585"/>
    </source>
</evidence>
<dbReference type="EMBL" id="UYWY01019540">
    <property type="protein sequence ID" value="VDM38025.1"/>
    <property type="molecule type" value="Genomic_DNA"/>
</dbReference>
<feature type="transmembrane region" description="Helical" evidence="3">
    <location>
        <begin position="412"/>
        <end position="437"/>
    </location>
</feature>
<evidence type="ECO:0000313" key="5">
    <source>
        <dbReference type="EMBL" id="VDM38025.1"/>
    </source>
</evidence>
<feature type="transmembrane region" description="Helical" evidence="3">
    <location>
        <begin position="47"/>
        <end position="67"/>
    </location>
</feature>
<evidence type="ECO:0000313" key="7">
    <source>
        <dbReference type="WBParaSite" id="TCNE_0000670401-mRNA-1"/>
    </source>
</evidence>
<keyword evidence="3" id="KW-1133">Transmembrane helix</keyword>
<reference evidence="7" key="1">
    <citation type="submission" date="2016-06" db="UniProtKB">
        <authorList>
            <consortium name="WormBaseParasite"/>
        </authorList>
    </citation>
    <scope>IDENTIFICATION</scope>
</reference>
<dbReference type="GO" id="GO:0018996">
    <property type="term" value="P:molting cycle, collagen and cuticulin-based cuticle"/>
    <property type="evidence" value="ECO:0007669"/>
    <property type="project" value="TreeGrafter"/>
</dbReference>
<evidence type="ECO:0000256" key="2">
    <source>
        <dbReference type="SAM" id="MobiDB-lite"/>
    </source>
</evidence>
<dbReference type="PANTHER" id="PTHR10796:SF187">
    <property type="entry name" value="SSD DOMAIN-CONTAINING PROTEIN"/>
    <property type="match status" value="1"/>
</dbReference>
<dbReference type="InterPro" id="IPR000731">
    <property type="entry name" value="SSD"/>
</dbReference>
<feature type="transmembrane region" description="Helical" evidence="3">
    <location>
        <begin position="356"/>
        <end position="379"/>
    </location>
</feature>
<dbReference type="AlphaFoldDB" id="A0A183UDY4"/>
<dbReference type="WBParaSite" id="TCNE_0000670401-mRNA-1">
    <property type="protein sequence ID" value="TCNE_0000670401-mRNA-1"/>
    <property type="gene ID" value="TCNE_0000670401"/>
</dbReference>
<feature type="region of interest" description="Disordered" evidence="2">
    <location>
        <begin position="739"/>
        <end position="761"/>
    </location>
</feature>
<sequence length="761" mass="85992">MEEGLFDEKGIGLLTLFSLENTWSKYSNAACDPVEKLSLIMSWDGPCIVIASLIVIISFLVVGSSTANPYLQYVSFVLAAGVAVLLIFALLFFTVFLFIGGRRETKGLKWYQCFQPGDNHFAPRTINEYSEVSVSLLHDKLVETKPSLTHAIASLMANPYMRCPVAFAFAIYLVFAFWGCKDLTVDLREEYFTTTGSESRAYIENYREMFARYEQYLELVFDEPIDYHDPHRKEDILALIDWAVQNQLATRSISWLKDFARFESSTIYDINPDTFVPIVSLVFLTMDNFKKYQPDVSFDKYQTQIVASKMYIELSAKGIQQRLSLIEALLAKARTSGIPLSIKAPFAFSIQHDLQMMSTVLVAFAVMICCICGLSLFLFGVPSLTALVFLSDLSVMTGVVGYAVYWNVPVNIITFSVALSGDALTTVIVANFCYHYATAGRLQKTGEQRVQYSFQSCLLPVTFACFVPLLTYLPLLYIDVPIVAHVFKILLLTSQLPSFCASVQGMCDDCCCYCFEMEEDVGSIYYIPTAGRSINTEHLHSFSRQYSYALPAPSSQPMMISPPPGYLQLPAPVLVPDVLPYHRPNAVVSVDGCKSIRSTRLDSYSEHSSATSPRIPHSKHQTPKRERRIKPPPPPLIDEQSVSEDCIYEEPPSPSALSCILQSTTRVRPRSGENSPRTQNRNERNDRRSLERQPPTRFFHGDHNDREPAIEMQSNWRQYLLEGSLRQKGSVPNPQPLIYYPTPAYRTQPTNYSARDRSMRY</sequence>
<dbReference type="InterPro" id="IPR051697">
    <property type="entry name" value="Patched_domain-protein"/>
</dbReference>
<feature type="compositionally biased region" description="Basic and acidic residues" evidence="2">
    <location>
        <begin position="680"/>
        <end position="691"/>
    </location>
</feature>
<evidence type="ECO:0000259" key="4">
    <source>
        <dbReference type="PROSITE" id="PS50156"/>
    </source>
</evidence>
<keyword evidence="3" id="KW-0812">Transmembrane</keyword>
<feature type="transmembrane region" description="Helical" evidence="3">
    <location>
        <begin position="386"/>
        <end position="406"/>
    </location>
</feature>
<accession>A0A183UDY4</accession>
<dbReference type="GO" id="GO:0030659">
    <property type="term" value="C:cytoplasmic vesicle membrane"/>
    <property type="evidence" value="ECO:0007669"/>
    <property type="project" value="TreeGrafter"/>
</dbReference>
<feature type="compositionally biased region" description="Polar residues" evidence="2">
    <location>
        <begin position="660"/>
        <end position="679"/>
    </location>
</feature>
<feature type="transmembrane region" description="Helical" evidence="3">
    <location>
        <begin position="73"/>
        <end position="99"/>
    </location>
</feature>
<evidence type="ECO:0000256" key="3">
    <source>
        <dbReference type="SAM" id="Phobius"/>
    </source>
</evidence>
<proteinExistence type="inferred from homology"/>
<keyword evidence="3" id="KW-0472">Membrane</keyword>
<evidence type="ECO:0000313" key="6">
    <source>
        <dbReference type="Proteomes" id="UP000050794"/>
    </source>
</evidence>
<dbReference type="GO" id="GO:0006897">
    <property type="term" value="P:endocytosis"/>
    <property type="evidence" value="ECO:0007669"/>
    <property type="project" value="TreeGrafter"/>
</dbReference>
<dbReference type="PROSITE" id="PS50156">
    <property type="entry name" value="SSD"/>
    <property type="match status" value="1"/>
</dbReference>
<comment type="similarity">
    <text evidence="1">Belongs to the patched family.</text>
</comment>
<protein>
    <submittedName>
        <fullName evidence="7">SSD domain-containing protein</fullName>
    </submittedName>
</protein>
<feature type="domain" description="SSD" evidence="4">
    <location>
        <begin position="1"/>
        <end position="99"/>
    </location>
</feature>
<dbReference type="Proteomes" id="UP000050794">
    <property type="component" value="Unassembled WGS sequence"/>
</dbReference>
<feature type="transmembrane region" description="Helical" evidence="3">
    <location>
        <begin position="160"/>
        <end position="178"/>
    </location>
</feature>
<reference evidence="5 6" key="2">
    <citation type="submission" date="2018-11" db="EMBL/GenBank/DDBJ databases">
        <authorList>
            <consortium name="Pathogen Informatics"/>
        </authorList>
    </citation>
    <scope>NUCLEOTIDE SEQUENCE [LARGE SCALE GENOMIC DNA]</scope>
</reference>
<dbReference type="GO" id="GO:0005886">
    <property type="term" value="C:plasma membrane"/>
    <property type="evidence" value="ECO:0007669"/>
    <property type="project" value="TreeGrafter"/>
</dbReference>
<gene>
    <name evidence="5" type="ORF">TCNE_LOCUS6704</name>
</gene>
<dbReference type="PANTHER" id="PTHR10796">
    <property type="entry name" value="PATCHED-RELATED"/>
    <property type="match status" value="1"/>
</dbReference>
<organism evidence="6 7">
    <name type="scientific">Toxocara canis</name>
    <name type="common">Canine roundworm</name>
    <dbReference type="NCBI Taxonomy" id="6265"/>
    <lineage>
        <taxon>Eukaryota</taxon>
        <taxon>Metazoa</taxon>
        <taxon>Ecdysozoa</taxon>
        <taxon>Nematoda</taxon>
        <taxon>Chromadorea</taxon>
        <taxon>Rhabditida</taxon>
        <taxon>Spirurina</taxon>
        <taxon>Ascaridomorpha</taxon>
        <taxon>Ascaridoidea</taxon>
        <taxon>Toxocaridae</taxon>
        <taxon>Toxocara</taxon>
    </lineage>
</organism>
<feature type="transmembrane region" description="Helical" evidence="3">
    <location>
        <begin position="457"/>
        <end position="478"/>
    </location>
</feature>
<dbReference type="Gene3D" id="1.20.1640.10">
    <property type="entry name" value="Multidrug efflux transporter AcrB transmembrane domain"/>
    <property type="match status" value="1"/>
</dbReference>
<feature type="region of interest" description="Disordered" evidence="2">
    <location>
        <begin position="601"/>
        <end position="707"/>
    </location>
</feature>
<feature type="compositionally biased region" description="Basic residues" evidence="2">
    <location>
        <begin position="616"/>
        <end position="630"/>
    </location>
</feature>